<keyword evidence="2" id="KW-1185">Reference proteome</keyword>
<protein>
    <submittedName>
        <fullName evidence="1">Uncharacterized protein</fullName>
    </submittedName>
</protein>
<dbReference type="EMBL" id="JRKL02003612">
    <property type="protein sequence ID" value="KAF3954708.1"/>
    <property type="molecule type" value="Genomic_DNA"/>
</dbReference>
<dbReference type="Proteomes" id="UP000737018">
    <property type="component" value="Unassembled WGS sequence"/>
</dbReference>
<gene>
    <name evidence="1" type="ORF">CMV_019980</name>
</gene>
<reference evidence="1" key="1">
    <citation type="submission" date="2020-03" db="EMBL/GenBank/DDBJ databases">
        <title>Castanea mollissima Vanexum genome sequencing.</title>
        <authorList>
            <person name="Staton M."/>
        </authorList>
    </citation>
    <scope>NUCLEOTIDE SEQUENCE</scope>
    <source>
        <tissue evidence="1">Leaf</tissue>
    </source>
</reference>
<organism evidence="1 2">
    <name type="scientific">Castanea mollissima</name>
    <name type="common">Chinese chestnut</name>
    <dbReference type="NCBI Taxonomy" id="60419"/>
    <lineage>
        <taxon>Eukaryota</taxon>
        <taxon>Viridiplantae</taxon>
        <taxon>Streptophyta</taxon>
        <taxon>Embryophyta</taxon>
        <taxon>Tracheophyta</taxon>
        <taxon>Spermatophyta</taxon>
        <taxon>Magnoliopsida</taxon>
        <taxon>eudicotyledons</taxon>
        <taxon>Gunneridae</taxon>
        <taxon>Pentapetalae</taxon>
        <taxon>rosids</taxon>
        <taxon>fabids</taxon>
        <taxon>Fagales</taxon>
        <taxon>Fagaceae</taxon>
        <taxon>Castanea</taxon>
    </lineage>
</organism>
<sequence>MAKPPTEPIPFSMDADWLFPRLARHKITFCGSFTIANNLGEVSTKAQGLPPSLLFNGVFGSSGVSKSPTKFSKAETNGFLSGYQSCINEVMVAELFSLFSLNCG</sequence>
<dbReference type="AlphaFoldDB" id="A0A8J4QNY9"/>
<proteinExistence type="predicted"/>
<comment type="caution">
    <text evidence="1">The sequence shown here is derived from an EMBL/GenBank/DDBJ whole genome shotgun (WGS) entry which is preliminary data.</text>
</comment>
<accession>A0A8J4QNY9</accession>
<evidence type="ECO:0000313" key="2">
    <source>
        <dbReference type="Proteomes" id="UP000737018"/>
    </source>
</evidence>
<name>A0A8J4QNY9_9ROSI</name>
<evidence type="ECO:0000313" key="1">
    <source>
        <dbReference type="EMBL" id="KAF3954708.1"/>
    </source>
</evidence>